<keyword evidence="3" id="KW-0902">Two-component regulatory system</keyword>
<evidence type="ECO:0000256" key="2">
    <source>
        <dbReference type="ARBA" id="ARBA00022553"/>
    </source>
</evidence>
<feature type="domain" description="OmpR/PhoB-type" evidence="10">
    <location>
        <begin position="137"/>
        <end position="236"/>
    </location>
</feature>
<proteinExistence type="predicted"/>
<feature type="domain" description="Response regulatory" evidence="9">
    <location>
        <begin position="5"/>
        <end position="118"/>
    </location>
</feature>
<evidence type="ECO:0000256" key="5">
    <source>
        <dbReference type="ARBA" id="ARBA00023125"/>
    </source>
</evidence>
<dbReference type="Pfam" id="PF00072">
    <property type="entry name" value="Response_reg"/>
    <property type="match status" value="1"/>
</dbReference>
<dbReference type="SUPFAM" id="SSF52172">
    <property type="entry name" value="CheY-like"/>
    <property type="match status" value="1"/>
</dbReference>
<dbReference type="PANTHER" id="PTHR48111:SF40">
    <property type="entry name" value="PHOSPHATE REGULON TRANSCRIPTIONAL REGULATORY PROTEIN PHOB"/>
    <property type="match status" value="1"/>
</dbReference>
<evidence type="ECO:0000259" key="10">
    <source>
        <dbReference type="PROSITE" id="PS51755"/>
    </source>
</evidence>
<dbReference type="InterPro" id="IPR011006">
    <property type="entry name" value="CheY-like_superfamily"/>
</dbReference>
<dbReference type="Proteomes" id="UP000675284">
    <property type="component" value="Unassembled WGS sequence"/>
</dbReference>
<dbReference type="SMART" id="SM00862">
    <property type="entry name" value="Trans_reg_C"/>
    <property type="match status" value="1"/>
</dbReference>
<dbReference type="Pfam" id="PF00486">
    <property type="entry name" value="Trans_reg_C"/>
    <property type="match status" value="1"/>
</dbReference>
<dbReference type="AlphaFoldDB" id="A0A941IEB7"/>
<dbReference type="RefSeq" id="WP_034679847.1">
    <property type="nucleotide sequence ID" value="NZ_CP115959.1"/>
</dbReference>
<evidence type="ECO:0000256" key="4">
    <source>
        <dbReference type="ARBA" id="ARBA00023015"/>
    </source>
</evidence>
<feature type="modified residue" description="4-aspartylphosphate" evidence="7">
    <location>
        <position position="54"/>
    </location>
</feature>
<protein>
    <submittedName>
        <fullName evidence="11">Response regulator transcription factor</fullName>
    </submittedName>
</protein>
<sequence length="240" mass="27248">MASERILIVDDDLDMLEVLGLYLTKNGFSVHLAEDGYQAIECVDKINPDLILLDVMMPYLDGYEFCQMIRKKSEIPILFLSSKEEDVDKILGLGVGGDDFIPKSTSMPVIVAKVKAHLRRHRVLSTKVEGETTYATAKQIIYPGILIKPESIEVIAHGKQVKLSAKEFQLLYLMASNPNRVYSVEQLFELIWGVNSLGDHRTVMVHISNIRKKIEHNPEDPQYIQTIRGIGYRFASEQRN</sequence>
<accession>A0A941IEB7</accession>
<dbReference type="Gene3D" id="1.10.10.10">
    <property type="entry name" value="Winged helix-like DNA-binding domain superfamily/Winged helix DNA-binding domain"/>
    <property type="match status" value="1"/>
</dbReference>
<dbReference type="GO" id="GO:0032993">
    <property type="term" value="C:protein-DNA complex"/>
    <property type="evidence" value="ECO:0007669"/>
    <property type="project" value="TreeGrafter"/>
</dbReference>
<dbReference type="InterPro" id="IPR039420">
    <property type="entry name" value="WalR-like"/>
</dbReference>
<evidence type="ECO:0000313" key="11">
    <source>
        <dbReference type="EMBL" id="MBR7797940.1"/>
    </source>
</evidence>
<dbReference type="GO" id="GO:0000156">
    <property type="term" value="F:phosphorelay response regulator activity"/>
    <property type="evidence" value="ECO:0007669"/>
    <property type="project" value="TreeGrafter"/>
</dbReference>
<dbReference type="InterPro" id="IPR036388">
    <property type="entry name" value="WH-like_DNA-bd_sf"/>
</dbReference>
<dbReference type="InterPro" id="IPR016032">
    <property type="entry name" value="Sig_transdc_resp-reg_C-effctor"/>
</dbReference>
<dbReference type="Gene3D" id="3.40.50.2300">
    <property type="match status" value="1"/>
</dbReference>
<comment type="subcellular location">
    <subcellularLocation>
        <location evidence="1">Cytoplasm</location>
    </subcellularLocation>
</comment>
<gene>
    <name evidence="11" type="ORF">KCX74_18095</name>
</gene>
<dbReference type="SUPFAM" id="SSF46894">
    <property type="entry name" value="C-terminal effector domain of the bipartite response regulators"/>
    <property type="match status" value="1"/>
</dbReference>
<dbReference type="EMBL" id="JAGSOT010000077">
    <property type="protein sequence ID" value="MBR7797940.1"/>
    <property type="molecule type" value="Genomic_DNA"/>
</dbReference>
<dbReference type="InterPro" id="IPR001789">
    <property type="entry name" value="Sig_transdc_resp-reg_receiver"/>
</dbReference>
<dbReference type="CDD" id="cd00383">
    <property type="entry name" value="trans_reg_C"/>
    <property type="match status" value="1"/>
</dbReference>
<dbReference type="GO" id="GO:0006355">
    <property type="term" value="P:regulation of DNA-templated transcription"/>
    <property type="evidence" value="ECO:0007669"/>
    <property type="project" value="InterPro"/>
</dbReference>
<keyword evidence="12" id="KW-1185">Reference proteome</keyword>
<evidence type="ECO:0000256" key="6">
    <source>
        <dbReference type="ARBA" id="ARBA00023163"/>
    </source>
</evidence>
<dbReference type="GO" id="GO:0005829">
    <property type="term" value="C:cytosol"/>
    <property type="evidence" value="ECO:0007669"/>
    <property type="project" value="TreeGrafter"/>
</dbReference>
<dbReference type="FunFam" id="3.40.50.2300:FF:000001">
    <property type="entry name" value="DNA-binding response regulator PhoB"/>
    <property type="match status" value="1"/>
</dbReference>
<dbReference type="FunFam" id="1.10.10.10:FF:000018">
    <property type="entry name" value="DNA-binding response regulator ResD"/>
    <property type="match status" value="1"/>
</dbReference>
<organism evidence="11 12">
    <name type="scientific">Virgibacillus salarius</name>
    <dbReference type="NCBI Taxonomy" id="447199"/>
    <lineage>
        <taxon>Bacteria</taxon>
        <taxon>Bacillati</taxon>
        <taxon>Bacillota</taxon>
        <taxon>Bacilli</taxon>
        <taxon>Bacillales</taxon>
        <taxon>Bacillaceae</taxon>
        <taxon>Virgibacillus</taxon>
    </lineage>
</organism>
<dbReference type="PROSITE" id="PS50110">
    <property type="entry name" value="RESPONSE_REGULATORY"/>
    <property type="match status" value="1"/>
</dbReference>
<dbReference type="PANTHER" id="PTHR48111">
    <property type="entry name" value="REGULATOR OF RPOS"/>
    <property type="match status" value="1"/>
</dbReference>
<evidence type="ECO:0000259" key="9">
    <source>
        <dbReference type="PROSITE" id="PS50110"/>
    </source>
</evidence>
<dbReference type="InterPro" id="IPR001867">
    <property type="entry name" value="OmpR/PhoB-type_DNA-bd"/>
</dbReference>
<dbReference type="Gene3D" id="6.10.250.690">
    <property type="match status" value="1"/>
</dbReference>
<evidence type="ECO:0000256" key="7">
    <source>
        <dbReference type="PROSITE-ProRule" id="PRU00169"/>
    </source>
</evidence>
<evidence type="ECO:0000256" key="1">
    <source>
        <dbReference type="ARBA" id="ARBA00004496"/>
    </source>
</evidence>
<name>A0A941IEB7_9BACI</name>
<evidence type="ECO:0000313" key="12">
    <source>
        <dbReference type="Proteomes" id="UP000675284"/>
    </source>
</evidence>
<evidence type="ECO:0000256" key="8">
    <source>
        <dbReference type="PROSITE-ProRule" id="PRU01091"/>
    </source>
</evidence>
<feature type="DNA-binding region" description="OmpR/PhoB-type" evidence="8">
    <location>
        <begin position="137"/>
        <end position="236"/>
    </location>
</feature>
<reference evidence="11" key="1">
    <citation type="submission" date="2021-04" db="EMBL/GenBank/DDBJ databases">
        <title>Isolation and polyphasic classification of algal microorganism.</title>
        <authorList>
            <person name="Wang S."/>
        </authorList>
    </citation>
    <scope>NUCLEOTIDE SEQUENCE</scope>
    <source>
        <strain evidence="11">720a</strain>
    </source>
</reference>
<keyword evidence="6" id="KW-0804">Transcription</keyword>
<keyword evidence="4" id="KW-0805">Transcription regulation</keyword>
<evidence type="ECO:0000256" key="3">
    <source>
        <dbReference type="ARBA" id="ARBA00023012"/>
    </source>
</evidence>
<dbReference type="SMART" id="SM00448">
    <property type="entry name" value="REC"/>
    <property type="match status" value="1"/>
</dbReference>
<dbReference type="GO" id="GO:0000976">
    <property type="term" value="F:transcription cis-regulatory region binding"/>
    <property type="evidence" value="ECO:0007669"/>
    <property type="project" value="TreeGrafter"/>
</dbReference>
<dbReference type="CDD" id="cd17574">
    <property type="entry name" value="REC_OmpR"/>
    <property type="match status" value="1"/>
</dbReference>
<dbReference type="PROSITE" id="PS51755">
    <property type="entry name" value="OMPR_PHOB"/>
    <property type="match status" value="1"/>
</dbReference>
<comment type="caution">
    <text evidence="11">The sequence shown here is derived from an EMBL/GenBank/DDBJ whole genome shotgun (WGS) entry which is preliminary data.</text>
</comment>
<keyword evidence="2 7" id="KW-0597">Phosphoprotein</keyword>
<keyword evidence="5 8" id="KW-0238">DNA-binding</keyword>